<dbReference type="GO" id="GO:0042147">
    <property type="term" value="P:retrograde transport, endosome to Golgi"/>
    <property type="evidence" value="ECO:0007669"/>
    <property type="project" value="TreeGrafter"/>
</dbReference>
<proteinExistence type="predicted"/>
<dbReference type="GO" id="GO:0000139">
    <property type="term" value="C:Golgi membrane"/>
    <property type="evidence" value="ECO:0007669"/>
    <property type="project" value="TreeGrafter"/>
</dbReference>
<dbReference type="GO" id="GO:0005829">
    <property type="term" value="C:cytosol"/>
    <property type="evidence" value="ECO:0007669"/>
    <property type="project" value="TreeGrafter"/>
</dbReference>
<feature type="region of interest" description="Disordered" evidence="1">
    <location>
        <begin position="73"/>
        <end position="95"/>
    </location>
</feature>
<organism evidence="2 3">
    <name type="scientific">Aquarana catesbeiana</name>
    <name type="common">American bullfrog</name>
    <name type="synonym">Rana catesbeiana</name>
    <dbReference type="NCBI Taxonomy" id="8400"/>
    <lineage>
        <taxon>Eukaryota</taxon>
        <taxon>Metazoa</taxon>
        <taxon>Chordata</taxon>
        <taxon>Craniata</taxon>
        <taxon>Vertebrata</taxon>
        <taxon>Euteleostomi</taxon>
        <taxon>Amphibia</taxon>
        <taxon>Batrachia</taxon>
        <taxon>Anura</taxon>
        <taxon>Neobatrachia</taxon>
        <taxon>Ranoidea</taxon>
        <taxon>Ranidae</taxon>
        <taxon>Aquarana</taxon>
    </lineage>
</organism>
<dbReference type="Proteomes" id="UP000228934">
    <property type="component" value="Unassembled WGS sequence"/>
</dbReference>
<evidence type="ECO:0000256" key="1">
    <source>
        <dbReference type="SAM" id="MobiDB-lite"/>
    </source>
</evidence>
<gene>
    <name evidence="2" type="ORF">AB205_0004340</name>
</gene>
<dbReference type="PANTHER" id="PTHR22746:SF10">
    <property type="entry name" value="GUANINE NUCLEOTIDE EXCHANGE FACTOR SUBUNIT RIC1"/>
    <property type="match status" value="1"/>
</dbReference>
<dbReference type="AlphaFoldDB" id="A0A2G9S095"/>
<feature type="non-terminal residue" evidence="2">
    <location>
        <position position="237"/>
    </location>
</feature>
<name>A0A2G9S095_AQUCT</name>
<dbReference type="OrthoDB" id="67540at2759"/>
<reference evidence="3" key="1">
    <citation type="journal article" date="2017" name="Nat. Commun.">
        <title>The North American bullfrog draft genome provides insight into hormonal regulation of long noncoding RNA.</title>
        <authorList>
            <person name="Hammond S.A."/>
            <person name="Warren R.L."/>
            <person name="Vandervalk B.P."/>
            <person name="Kucuk E."/>
            <person name="Khan H."/>
            <person name="Gibb E.A."/>
            <person name="Pandoh P."/>
            <person name="Kirk H."/>
            <person name="Zhao Y."/>
            <person name="Jones M."/>
            <person name="Mungall A.J."/>
            <person name="Coope R."/>
            <person name="Pleasance S."/>
            <person name="Moore R.A."/>
            <person name="Holt R.A."/>
            <person name="Round J.M."/>
            <person name="Ohora S."/>
            <person name="Walle B.V."/>
            <person name="Veldhoen N."/>
            <person name="Helbing C.C."/>
            <person name="Birol I."/>
        </authorList>
    </citation>
    <scope>NUCLEOTIDE SEQUENCE [LARGE SCALE GENOMIC DNA]</scope>
</reference>
<feature type="compositionally biased region" description="Basic and acidic residues" evidence="1">
    <location>
        <begin position="82"/>
        <end position="92"/>
    </location>
</feature>
<dbReference type="Pfam" id="PF25440">
    <property type="entry name" value="Beta-prop_RIC1_2nd"/>
    <property type="match status" value="1"/>
</dbReference>
<dbReference type="EMBL" id="KV928390">
    <property type="protein sequence ID" value="PIO33587.1"/>
    <property type="molecule type" value="Genomic_DNA"/>
</dbReference>
<dbReference type="GO" id="GO:0006886">
    <property type="term" value="P:intracellular protein transport"/>
    <property type="evidence" value="ECO:0007669"/>
    <property type="project" value="InterPro"/>
</dbReference>
<dbReference type="GO" id="GO:0034066">
    <property type="term" value="C:Ric1-Rgp1 guanyl-nucleotide exchange factor complex"/>
    <property type="evidence" value="ECO:0007669"/>
    <property type="project" value="InterPro"/>
</dbReference>
<keyword evidence="3" id="KW-1185">Reference proteome</keyword>
<sequence>MSWGPEGYHLWVIAANSSGHGTNDKAVPKQSGILQFQFIKSALTVNPCMSNQEQVLLQGEDRLYLNCGDATQTQHVRSPSSHTEHKSMRERPTYSVGNMDSQGLSTLLGHRHWHVVQVHSTYLESNWPIRYSAIDKNGQNVAVVGKFGFAHYSLEQNMTVTGGLAWWDDFIVLACYNINDHQEELRAYLRTSNLDNAFAHVTKVQLETLLLSVFRDMMILFRADCSICLYSIERRSD</sequence>
<accession>A0A2G9S095</accession>
<protein>
    <submittedName>
        <fullName evidence="2">Uncharacterized protein</fullName>
    </submittedName>
</protein>
<evidence type="ECO:0000313" key="2">
    <source>
        <dbReference type="EMBL" id="PIO33587.1"/>
    </source>
</evidence>
<evidence type="ECO:0000313" key="3">
    <source>
        <dbReference type="Proteomes" id="UP000228934"/>
    </source>
</evidence>
<dbReference type="PANTHER" id="PTHR22746">
    <property type="entry name" value="RAB6A-GEF COMPLEX PARTNER PROTEIN 1"/>
    <property type="match status" value="1"/>
</dbReference>
<dbReference type="InterPro" id="IPR040096">
    <property type="entry name" value="Ric1"/>
</dbReference>